<dbReference type="PANTHER" id="PTHR12815">
    <property type="entry name" value="SORTING AND ASSEMBLY MACHINERY SAMM50 PROTEIN FAMILY MEMBER"/>
    <property type="match status" value="1"/>
</dbReference>
<name>A0A4Y6Q0F2_PERCE</name>
<feature type="chain" id="PRO_5030106803" description="POTRA domain-containing protein" evidence="6">
    <location>
        <begin position="31"/>
        <end position="849"/>
    </location>
</feature>
<organism evidence="8 9">
    <name type="scientific">Persicimonas caeni</name>
    <dbReference type="NCBI Taxonomy" id="2292766"/>
    <lineage>
        <taxon>Bacteria</taxon>
        <taxon>Deltaproteobacteria</taxon>
        <taxon>Bradymonadales</taxon>
        <taxon>Bradymonadaceae</taxon>
        <taxon>Persicimonas</taxon>
    </lineage>
</organism>
<evidence type="ECO:0000313" key="8">
    <source>
        <dbReference type="EMBL" id="QDG54056.1"/>
    </source>
</evidence>
<reference evidence="8 9" key="1">
    <citation type="submission" date="2019-06" db="EMBL/GenBank/DDBJ databases">
        <title>Persicimonas caeni gen. nov., sp. nov., a predatory bacterium isolated from solar saltern.</title>
        <authorList>
            <person name="Wang S."/>
        </authorList>
    </citation>
    <scope>NUCLEOTIDE SEQUENCE [LARGE SCALE GENOMIC DNA]</scope>
    <source>
        <strain evidence="8 9">YN101</strain>
    </source>
</reference>
<evidence type="ECO:0000256" key="4">
    <source>
        <dbReference type="ARBA" id="ARBA00023136"/>
    </source>
</evidence>
<dbReference type="InterPro" id="IPR034746">
    <property type="entry name" value="POTRA"/>
</dbReference>
<dbReference type="RefSeq" id="WP_141200501.1">
    <property type="nucleotide sequence ID" value="NZ_CP041186.1"/>
</dbReference>
<feature type="region of interest" description="Disordered" evidence="5">
    <location>
        <begin position="308"/>
        <end position="345"/>
    </location>
</feature>
<evidence type="ECO:0000256" key="2">
    <source>
        <dbReference type="ARBA" id="ARBA00022452"/>
    </source>
</evidence>
<keyword evidence="4" id="KW-0472">Membrane</keyword>
<dbReference type="InterPro" id="IPR010827">
    <property type="entry name" value="BamA/TamA_POTRA"/>
</dbReference>
<dbReference type="PANTHER" id="PTHR12815:SF18">
    <property type="entry name" value="SORTING AND ASSEMBLY MACHINERY COMPONENT 50 HOMOLOG"/>
    <property type="match status" value="1"/>
</dbReference>
<dbReference type="EMBL" id="CP041186">
    <property type="protein sequence ID" value="QDG54056.1"/>
    <property type="molecule type" value="Genomic_DNA"/>
</dbReference>
<evidence type="ECO:0000256" key="6">
    <source>
        <dbReference type="SAM" id="SignalP"/>
    </source>
</evidence>
<dbReference type="Gene3D" id="2.40.160.50">
    <property type="entry name" value="membrane protein fhac: a member of the omp85/tpsb transporter family"/>
    <property type="match status" value="1"/>
</dbReference>
<keyword evidence="6" id="KW-0732">Signal</keyword>
<accession>A0A4Y6Q0F2</accession>
<dbReference type="Gene3D" id="3.10.20.310">
    <property type="entry name" value="membrane protein fhac"/>
    <property type="match status" value="3"/>
</dbReference>
<dbReference type="Pfam" id="PF07244">
    <property type="entry name" value="POTRA"/>
    <property type="match status" value="3"/>
</dbReference>
<keyword evidence="3" id="KW-0812">Transmembrane</keyword>
<evidence type="ECO:0000313" key="9">
    <source>
        <dbReference type="Proteomes" id="UP000315995"/>
    </source>
</evidence>
<keyword evidence="9" id="KW-1185">Reference proteome</keyword>
<dbReference type="PROSITE" id="PS51257">
    <property type="entry name" value="PROKAR_LIPOPROTEIN"/>
    <property type="match status" value="1"/>
</dbReference>
<dbReference type="PROSITE" id="PS51779">
    <property type="entry name" value="POTRA"/>
    <property type="match status" value="1"/>
</dbReference>
<feature type="domain" description="POTRA" evidence="7">
    <location>
        <begin position="47"/>
        <end position="143"/>
    </location>
</feature>
<accession>A0A5B8YEM0</accession>
<dbReference type="InterPro" id="IPR039910">
    <property type="entry name" value="D15-like"/>
</dbReference>
<feature type="compositionally biased region" description="Basic and acidic residues" evidence="5">
    <location>
        <begin position="319"/>
        <end position="332"/>
    </location>
</feature>
<keyword evidence="2" id="KW-1134">Transmembrane beta strand</keyword>
<gene>
    <name evidence="8" type="ORF">FIV42_25930</name>
</gene>
<comment type="subcellular location">
    <subcellularLocation>
        <location evidence="1">Membrane</location>
    </subcellularLocation>
</comment>
<dbReference type="Proteomes" id="UP000315995">
    <property type="component" value="Chromosome"/>
</dbReference>
<sequence length="849" mass="94754">MVTTGPKPYRPLLRRLLLAACALLLVTSCAGDEAAKRDMVVPGRTQLRVASFEITGTEQFDADTIKDGLATQEDAGWRTSISWMPLLGAEPQYFNRIQWRRDLERIRTFYKMRGYFNARIVSENIIESREKGAVRISIRIAEGQPTRVKDLEIEGLEPLNVKARKQVLKSLPLDEGDVFTQETYLTTRKELVDRLRQRSYAYAEISGRAVVNPQTNEAQVFYFLDPGPRAKFGKIYIIGNDEIDAEYVRNTIEIEPGEAYSGEQLEDAQQDIYDMGVFSLVSVLPAHQASGEVLEQAGVTREELEGLDVLGEDEDEEPPEKVYPDIPDDTREGPQQVEEPLEQVGPEVEEDIEEIQEAEAEVPGPLGISDVLASAQEQAESRVALEQSVPIIIRLKEARMWNVELGAGVSIETNRAAVQGQANWSSRNFLGGLRRLEHFNSLGYAWASNTGDVTTAAGPLLFGGRQSEADNEGIFVDSRLEFRQPQFLEPKTTLRATARLRRAIEVGYTVWNPQGTLGIERRFFDDLTIGLNYHLAYYKYSNVGSALLTAPQLGVDFEDEYFLEWLEPRIALDLRDSPINPQAGYFTALSIQNAGSYLLGGDFKFVKVQWGNEGYVPFDLFTRWVLAGRFRVGAIYNREPVEGEAEDTDRVEPVPIENRLYAGGANSLRGLGRNNLSLFRVGAFDPSRPRDIETVEVIPIGGLTLLEASLEPRFRLFKNLADIGPLWGVVFYDVATVVNDQLFYSTPASDALGTQTTDFGDLTSTLITSAGGGFFWLTPVGPVRADFALTLNDLSNDPRFRTCGPASRVQNEVTQTGISDCEFLPVERDPVQQQLNLDYSFFIGIGHSF</sequence>
<proteinExistence type="predicted"/>
<evidence type="ECO:0000259" key="7">
    <source>
        <dbReference type="PROSITE" id="PS51779"/>
    </source>
</evidence>
<protein>
    <recommendedName>
        <fullName evidence="7">POTRA domain-containing protein</fullName>
    </recommendedName>
</protein>
<dbReference type="GO" id="GO:0019867">
    <property type="term" value="C:outer membrane"/>
    <property type="evidence" value="ECO:0007669"/>
    <property type="project" value="InterPro"/>
</dbReference>
<evidence type="ECO:0000256" key="3">
    <source>
        <dbReference type="ARBA" id="ARBA00022692"/>
    </source>
</evidence>
<evidence type="ECO:0000256" key="1">
    <source>
        <dbReference type="ARBA" id="ARBA00004370"/>
    </source>
</evidence>
<evidence type="ECO:0000256" key="5">
    <source>
        <dbReference type="SAM" id="MobiDB-lite"/>
    </source>
</evidence>
<dbReference type="Pfam" id="PF01103">
    <property type="entry name" value="Omp85"/>
    <property type="match status" value="1"/>
</dbReference>
<dbReference type="OrthoDB" id="9814535at2"/>
<dbReference type="InterPro" id="IPR000184">
    <property type="entry name" value="Bac_surfAg_D15"/>
</dbReference>
<feature type="signal peptide" evidence="6">
    <location>
        <begin position="1"/>
        <end position="30"/>
    </location>
</feature>
<dbReference type="AlphaFoldDB" id="A0A4Y6Q0F2"/>